<comment type="caution">
    <text evidence="4">The sequence shown here is derived from an EMBL/GenBank/DDBJ whole genome shotgun (WGS) entry which is preliminary data.</text>
</comment>
<dbReference type="SMART" id="SM00823">
    <property type="entry name" value="PKS_PP"/>
    <property type="match status" value="1"/>
</dbReference>
<dbReference type="PANTHER" id="PTHR45527">
    <property type="entry name" value="NONRIBOSOMAL PEPTIDE SYNTHETASE"/>
    <property type="match status" value="1"/>
</dbReference>
<dbReference type="InterPro" id="IPR020845">
    <property type="entry name" value="AMP-binding_CS"/>
</dbReference>
<dbReference type="GO" id="GO:0031177">
    <property type="term" value="F:phosphopantetheine binding"/>
    <property type="evidence" value="ECO:0007669"/>
    <property type="project" value="InterPro"/>
</dbReference>
<dbReference type="InterPro" id="IPR045851">
    <property type="entry name" value="AMP-bd_C_sf"/>
</dbReference>
<evidence type="ECO:0000256" key="2">
    <source>
        <dbReference type="ARBA" id="ARBA00022553"/>
    </source>
</evidence>
<dbReference type="GO" id="GO:0016874">
    <property type="term" value="F:ligase activity"/>
    <property type="evidence" value="ECO:0007669"/>
    <property type="project" value="UniProtKB-KW"/>
</dbReference>
<organism evidence="4 5">
    <name type="scientific">Armatimonas rosea</name>
    <dbReference type="NCBI Taxonomy" id="685828"/>
    <lineage>
        <taxon>Bacteria</taxon>
        <taxon>Bacillati</taxon>
        <taxon>Armatimonadota</taxon>
        <taxon>Armatimonadia</taxon>
        <taxon>Armatimonadales</taxon>
        <taxon>Armatimonadaceae</taxon>
        <taxon>Armatimonas</taxon>
    </lineage>
</organism>
<feature type="domain" description="Carrier" evidence="3">
    <location>
        <begin position="492"/>
        <end position="567"/>
    </location>
</feature>
<dbReference type="Pfam" id="PF00501">
    <property type="entry name" value="AMP-binding"/>
    <property type="match status" value="1"/>
</dbReference>
<dbReference type="PROSITE" id="PS00455">
    <property type="entry name" value="AMP_BINDING"/>
    <property type="match status" value="1"/>
</dbReference>
<gene>
    <name evidence="4" type="ORF">HNQ39_005243</name>
</gene>
<proteinExistence type="predicted"/>
<dbReference type="Proteomes" id="UP000520814">
    <property type="component" value="Unassembled WGS sequence"/>
</dbReference>
<name>A0A7W9SWB6_ARMRO</name>
<dbReference type="InterPro" id="IPR020806">
    <property type="entry name" value="PKS_PP-bd"/>
</dbReference>
<dbReference type="SUPFAM" id="SSF53474">
    <property type="entry name" value="alpha/beta-Hydrolases"/>
    <property type="match status" value="1"/>
</dbReference>
<dbReference type="EMBL" id="JACHGW010000006">
    <property type="protein sequence ID" value="MBB6053409.1"/>
    <property type="molecule type" value="Genomic_DNA"/>
</dbReference>
<dbReference type="Pfam" id="PF00975">
    <property type="entry name" value="Thioesterase"/>
    <property type="match status" value="1"/>
</dbReference>
<evidence type="ECO:0000313" key="5">
    <source>
        <dbReference type="Proteomes" id="UP000520814"/>
    </source>
</evidence>
<dbReference type="InterPro" id="IPR001031">
    <property type="entry name" value="Thioesterase"/>
</dbReference>
<dbReference type="InterPro" id="IPR042099">
    <property type="entry name" value="ANL_N_sf"/>
</dbReference>
<dbReference type="GO" id="GO:0005737">
    <property type="term" value="C:cytoplasm"/>
    <property type="evidence" value="ECO:0007669"/>
    <property type="project" value="TreeGrafter"/>
</dbReference>
<dbReference type="SUPFAM" id="SSF56801">
    <property type="entry name" value="Acetyl-CoA synthetase-like"/>
    <property type="match status" value="1"/>
</dbReference>
<dbReference type="InterPro" id="IPR020802">
    <property type="entry name" value="TesA-like"/>
</dbReference>
<dbReference type="PROSITE" id="PS50075">
    <property type="entry name" value="CARRIER"/>
    <property type="match status" value="1"/>
</dbReference>
<accession>A0A7W9SWB6</accession>
<keyword evidence="1" id="KW-0596">Phosphopantetheine</keyword>
<dbReference type="InterPro" id="IPR029058">
    <property type="entry name" value="AB_hydrolase_fold"/>
</dbReference>
<dbReference type="InterPro" id="IPR009081">
    <property type="entry name" value="PP-bd_ACP"/>
</dbReference>
<protein>
    <submittedName>
        <fullName evidence="4">Acyl-coenzyme A synthetase/AMP-(Fatty) acid ligase/thioesterase domain-containing protein</fullName>
    </submittedName>
</protein>
<dbReference type="InterPro" id="IPR036736">
    <property type="entry name" value="ACP-like_sf"/>
</dbReference>
<keyword evidence="2" id="KW-0597">Phosphoprotein</keyword>
<keyword evidence="4" id="KW-0436">Ligase</keyword>
<dbReference type="GO" id="GO:0044550">
    <property type="term" value="P:secondary metabolite biosynthetic process"/>
    <property type="evidence" value="ECO:0007669"/>
    <property type="project" value="TreeGrafter"/>
</dbReference>
<dbReference type="RefSeq" id="WP_184203502.1">
    <property type="nucleotide sequence ID" value="NZ_JACHGW010000006.1"/>
</dbReference>
<dbReference type="SMART" id="SM00824">
    <property type="entry name" value="PKS_TE"/>
    <property type="match status" value="1"/>
</dbReference>
<evidence type="ECO:0000259" key="3">
    <source>
        <dbReference type="PROSITE" id="PS50075"/>
    </source>
</evidence>
<dbReference type="PANTHER" id="PTHR45527:SF1">
    <property type="entry name" value="FATTY ACID SYNTHASE"/>
    <property type="match status" value="1"/>
</dbReference>
<dbReference type="Gene3D" id="3.40.50.12780">
    <property type="entry name" value="N-terminal domain of ligase-like"/>
    <property type="match status" value="1"/>
</dbReference>
<dbReference type="AlphaFoldDB" id="A0A7W9SWB6"/>
<dbReference type="Gene3D" id="3.40.50.1820">
    <property type="entry name" value="alpha/beta hydrolase"/>
    <property type="match status" value="1"/>
</dbReference>
<dbReference type="InterPro" id="IPR000873">
    <property type="entry name" value="AMP-dep_synth/lig_dom"/>
</dbReference>
<reference evidence="4 5" key="1">
    <citation type="submission" date="2020-08" db="EMBL/GenBank/DDBJ databases">
        <title>Genomic Encyclopedia of Type Strains, Phase IV (KMG-IV): sequencing the most valuable type-strain genomes for metagenomic binning, comparative biology and taxonomic classification.</title>
        <authorList>
            <person name="Goeker M."/>
        </authorList>
    </citation>
    <scope>NUCLEOTIDE SEQUENCE [LARGE SCALE GENOMIC DNA]</scope>
    <source>
        <strain evidence="4 5">DSM 23562</strain>
    </source>
</reference>
<dbReference type="GO" id="GO:0043041">
    <property type="term" value="P:amino acid activation for nonribosomal peptide biosynthetic process"/>
    <property type="evidence" value="ECO:0007669"/>
    <property type="project" value="TreeGrafter"/>
</dbReference>
<keyword evidence="5" id="KW-1185">Reference proteome</keyword>
<dbReference type="Pfam" id="PF00550">
    <property type="entry name" value="PP-binding"/>
    <property type="match status" value="1"/>
</dbReference>
<dbReference type="Gene3D" id="3.30.300.30">
    <property type="match status" value="1"/>
</dbReference>
<sequence>MLYSAVLHAIQRHPRRLALRDAHLALTFAELRDAIAIVASALPDLAPGSPVAILSPTDTLSIVGALAVLSRGYYYVPLSPTSPPAYLAQLQQQVGFEVALVGDGVTASLPVDIPAIPLALTGGATVLPINTREPSSGAALFFTSGTTGTPKGVLYTDSQLCFDAARQQRALSLYEHDAFDLQFAGWFSASVACVYPALLSGASLHLYDIAAEGVTALPDWLRQRQITISNMVTSVFRQLTQQLSPEETFPTLRLLSLSAELVTPQDIVLFDQFFPAPTTLQVAYASSEARTITQWLFRHGEPIPPTMVPLGTAVEGKRVLIVDPGGKTIAPRALGEICVQSAHIPEGYFGHEHSPVHRVSTEGVQFATGDLGFVDDDGTLWLTGRKDRLLKINGVRIQPEVIEQAANALAGIQEGYAIEHEQAGLVLFYTHAKSALERIPPDEVLSQLQAVLPDYLVPKTAILLNEIPRTPNGKADLLALRTLALPSEPSDPPQTPDERQLAELWERVLGCPVPSRNVSFFALGGTSLQAAHVMSLIQKQWGMVLPVQVLIGAPTLQALALFVSTPTSWSCLVPLQPEGSLPPLFCVHALGANVLNYRLLALALGKDQPLYGLQASGLNPTEAPHRSVEVMAAAYISEIRGVQPKGPYYLAGGSSGGIIAYEMAQQLLQSGEEVAVVVLIDTYHLQRSWLSRWGYFLRLVGRLTHEPTTRRTKYITCRNWLALSRYRPCPLAARVVQLLACPVDAPGSASDSRLAWGQLVTSGFQVVPFVGTHAEMLNLPTVDTVAEQLRACLAEAHQHASP</sequence>
<dbReference type="Gene3D" id="1.10.1200.10">
    <property type="entry name" value="ACP-like"/>
    <property type="match status" value="1"/>
</dbReference>
<dbReference type="SUPFAM" id="SSF47336">
    <property type="entry name" value="ACP-like"/>
    <property type="match status" value="1"/>
</dbReference>
<evidence type="ECO:0000256" key="1">
    <source>
        <dbReference type="ARBA" id="ARBA00022450"/>
    </source>
</evidence>
<evidence type="ECO:0000313" key="4">
    <source>
        <dbReference type="EMBL" id="MBB6053409.1"/>
    </source>
</evidence>